<dbReference type="InterPro" id="IPR037523">
    <property type="entry name" value="VOC_core"/>
</dbReference>
<dbReference type="AlphaFoldDB" id="A0A8J3S5M0"/>
<proteinExistence type="predicted"/>
<dbReference type="SUPFAM" id="SSF54593">
    <property type="entry name" value="Glyoxalase/Bleomycin resistance protein/Dihydroxybiphenyl dioxygenase"/>
    <property type="match status" value="1"/>
</dbReference>
<dbReference type="Proteomes" id="UP000655044">
    <property type="component" value="Unassembled WGS sequence"/>
</dbReference>
<name>A0A8J3S5M0_PLARO</name>
<dbReference type="InterPro" id="IPR004360">
    <property type="entry name" value="Glyas_Fos-R_dOase_dom"/>
</dbReference>
<evidence type="ECO:0000256" key="1">
    <source>
        <dbReference type="SAM" id="MobiDB-lite"/>
    </source>
</evidence>
<dbReference type="RefSeq" id="WP_203863407.1">
    <property type="nucleotide sequence ID" value="NZ_BMQP01000014.1"/>
</dbReference>
<dbReference type="Gene3D" id="3.10.180.10">
    <property type="entry name" value="2,3-Dihydroxybiphenyl 1,2-Dioxygenase, domain 1"/>
    <property type="match status" value="1"/>
</dbReference>
<gene>
    <name evidence="3" type="ORF">Pro02_38570</name>
</gene>
<sequence length="186" mass="20429">MMKPKNDSGGRAPRHGEGGPDMDLISQITRIAQVKIPVTDLAASVEWYRRLLGLRLWVEIVEDGVVRGAGLMDPHDRFNLSLRHRSVCASEPDLRGFDVVAFTPQSRAALHRLAEHCDRLRIAHSGVQETPGGALLDVPDPDGTVLRFYDFTQPTGGFTGVEFRDGRHVGFYDTSRLPASRAADGA</sequence>
<comment type="caution">
    <text evidence="3">The sequence shown here is derived from an EMBL/GenBank/DDBJ whole genome shotgun (WGS) entry which is preliminary data.</text>
</comment>
<evidence type="ECO:0000313" key="4">
    <source>
        <dbReference type="Proteomes" id="UP000655044"/>
    </source>
</evidence>
<accession>A0A8J3S5M0</accession>
<feature type="region of interest" description="Disordered" evidence="1">
    <location>
        <begin position="1"/>
        <end position="22"/>
    </location>
</feature>
<dbReference type="Pfam" id="PF00903">
    <property type="entry name" value="Glyoxalase"/>
    <property type="match status" value="1"/>
</dbReference>
<feature type="domain" description="VOC" evidence="2">
    <location>
        <begin position="30"/>
        <end position="151"/>
    </location>
</feature>
<evidence type="ECO:0000313" key="3">
    <source>
        <dbReference type="EMBL" id="GIH85449.1"/>
    </source>
</evidence>
<protein>
    <recommendedName>
        <fullName evidence="2">VOC domain-containing protein</fullName>
    </recommendedName>
</protein>
<dbReference type="PROSITE" id="PS51819">
    <property type="entry name" value="VOC"/>
    <property type="match status" value="1"/>
</dbReference>
<reference evidence="3" key="1">
    <citation type="submission" date="2021-01" db="EMBL/GenBank/DDBJ databases">
        <title>Whole genome shotgun sequence of Planobispora rosea NBRC 15558.</title>
        <authorList>
            <person name="Komaki H."/>
            <person name="Tamura T."/>
        </authorList>
    </citation>
    <scope>NUCLEOTIDE SEQUENCE</scope>
    <source>
        <strain evidence="3">NBRC 15558</strain>
    </source>
</reference>
<dbReference type="InterPro" id="IPR029068">
    <property type="entry name" value="Glyas_Bleomycin-R_OHBP_Dase"/>
</dbReference>
<feature type="compositionally biased region" description="Basic and acidic residues" evidence="1">
    <location>
        <begin position="1"/>
        <end position="18"/>
    </location>
</feature>
<organism evidence="3 4">
    <name type="scientific">Planobispora rosea</name>
    <dbReference type="NCBI Taxonomy" id="35762"/>
    <lineage>
        <taxon>Bacteria</taxon>
        <taxon>Bacillati</taxon>
        <taxon>Actinomycetota</taxon>
        <taxon>Actinomycetes</taxon>
        <taxon>Streptosporangiales</taxon>
        <taxon>Streptosporangiaceae</taxon>
        <taxon>Planobispora</taxon>
    </lineage>
</organism>
<dbReference type="EMBL" id="BOOI01000035">
    <property type="protein sequence ID" value="GIH85449.1"/>
    <property type="molecule type" value="Genomic_DNA"/>
</dbReference>
<evidence type="ECO:0000259" key="2">
    <source>
        <dbReference type="PROSITE" id="PS51819"/>
    </source>
</evidence>
<keyword evidence="4" id="KW-1185">Reference proteome</keyword>